<dbReference type="AlphaFoldDB" id="A0A2S5AZQ4"/>
<protein>
    <submittedName>
        <fullName evidence="2">Uncharacterized protein</fullName>
    </submittedName>
</protein>
<keyword evidence="3" id="KW-1185">Reference proteome</keyword>
<comment type="caution">
    <text evidence="2">The sequence shown here is derived from an EMBL/GenBank/DDBJ whole genome shotgun (WGS) entry which is preliminary data.</text>
</comment>
<feature type="compositionally biased region" description="Polar residues" evidence="1">
    <location>
        <begin position="493"/>
        <end position="502"/>
    </location>
</feature>
<dbReference type="Proteomes" id="UP000237144">
    <property type="component" value="Unassembled WGS sequence"/>
</dbReference>
<feature type="compositionally biased region" description="Polar residues" evidence="1">
    <location>
        <begin position="271"/>
        <end position="289"/>
    </location>
</feature>
<feature type="region of interest" description="Disordered" evidence="1">
    <location>
        <begin position="407"/>
        <end position="523"/>
    </location>
</feature>
<feature type="compositionally biased region" description="Polar residues" evidence="1">
    <location>
        <begin position="411"/>
        <end position="421"/>
    </location>
</feature>
<evidence type="ECO:0000256" key="1">
    <source>
        <dbReference type="SAM" id="MobiDB-lite"/>
    </source>
</evidence>
<feature type="region of interest" description="Disordered" evidence="1">
    <location>
        <begin position="1"/>
        <end position="138"/>
    </location>
</feature>
<feature type="compositionally biased region" description="Basic and acidic residues" evidence="1">
    <location>
        <begin position="97"/>
        <end position="106"/>
    </location>
</feature>
<feature type="compositionally biased region" description="Polar residues" evidence="1">
    <location>
        <begin position="1"/>
        <end position="10"/>
    </location>
</feature>
<sequence length="613" mass="63423">MAAYSPSSSEFEPISDSEVIHLAGPAAATANERQDPPRPLLATAHSGRPVAASSNLARSLSQRRKSREESYLDPPPNRQEVPAAGPARGRETSLGTDDERHRRGTEGDDEDSSAFEDVDDVRGRARTRRGRDPELKKSMLEDALRSSLATLLSLAPVQAGLSQTPAMSFASLSSLFQPSTASAARTASAGRRLAPTVSRPQRDSPFAGALVEEDDQEEDQPSHADVFTASSSSSDPDSDADSSTELGMHRQGRGHTVSDAIPIGASRRSLSDSVPSGSAAAGSQFSPLQSRPVGSAAAPASPPASSWNRSRRGTAAATALGSGRRRGRGRGGSASPGPASVEERRRARAAAAAAGLQYPSAAADWTSASGTFMSEGEGQGAERDEAFQDLLSTARFFSDLSPRAARAPFSSLPSSFESGRTTVPPASSSSTSAWAAASMPPPLRPGQLASSSDEGGEEESDPALASESVPTLESLSSGAEGDVSPSPMESRDQSVPGTSKHSGPTKAGSPGGETKPSDKQRKKGGWFSWIRGLGGTVELKVWHLVGICGVLIGAGWAAGSLTGALPGSWIASCLHLSPSRIVTVETVSRGYPASSRFASLSTSSSNSMSELFL</sequence>
<dbReference type="OrthoDB" id="2529686at2759"/>
<gene>
    <name evidence="2" type="ORF">BMF94_6999</name>
</gene>
<feature type="compositionally biased region" description="Low complexity" evidence="1">
    <location>
        <begin position="313"/>
        <end position="322"/>
    </location>
</feature>
<feature type="region of interest" description="Disordered" evidence="1">
    <location>
        <begin position="178"/>
        <end position="357"/>
    </location>
</feature>
<dbReference type="STRING" id="741276.A0A2S5AZQ4"/>
<dbReference type="EMBL" id="PJQD01000155">
    <property type="protein sequence ID" value="POY70009.1"/>
    <property type="molecule type" value="Genomic_DNA"/>
</dbReference>
<name>A0A2S5AZQ4_9BASI</name>
<proteinExistence type="predicted"/>
<evidence type="ECO:0000313" key="3">
    <source>
        <dbReference type="Proteomes" id="UP000237144"/>
    </source>
</evidence>
<evidence type="ECO:0000313" key="2">
    <source>
        <dbReference type="EMBL" id="POY70009.1"/>
    </source>
</evidence>
<feature type="compositionally biased region" description="Low complexity" evidence="1">
    <location>
        <begin position="179"/>
        <end position="194"/>
    </location>
</feature>
<accession>A0A2S5AZQ4</accession>
<feature type="compositionally biased region" description="Low complexity" evidence="1">
    <location>
        <begin position="424"/>
        <end position="438"/>
    </location>
</feature>
<feature type="compositionally biased region" description="Polar residues" evidence="1">
    <location>
        <begin position="468"/>
        <end position="477"/>
    </location>
</feature>
<feature type="compositionally biased region" description="Acidic residues" evidence="1">
    <location>
        <begin position="107"/>
        <end position="119"/>
    </location>
</feature>
<reference evidence="2 3" key="1">
    <citation type="journal article" date="2018" name="Front. Microbiol.">
        <title>Prospects for Fungal Bioremediation of Acidic Radioactive Waste Sites: Characterization and Genome Sequence of Rhodotorula taiwanensis MD1149.</title>
        <authorList>
            <person name="Tkavc R."/>
            <person name="Matrosova V.Y."/>
            <person name="Grichenko O.E."/>
            <person name="Gostincar C."/>
            <person name="Volpe R.P."/>
            <person name="Klimenkova P."/>
            <person name="Gaidamakova E.K."/>
            <person name="Zhou C.E."/>
            <person name="Stewart B.J."/>
            <person name="Lyman M.G."/>
            <person name="Malfatti S.A."/>
            <person name="Rubinfeld B."/>
            <person name="Courtot M."/>
            <person name="Singh J."/>
            <person name="Dalgard C.L."/>
            <person name="Hamilton T."/>
            <person name="Frey K.G."/>
            <person name="Gunde-Cimerman N."/>
            <person name="Dugan L."/>
            <person name="Daly M.J."/>
        </authorList>
    </citation>
    <scope>NUCLEOTIDE SEQUENCE [LARGE SCALE GENOMIC DNA]</scope>
    <source>
        <strain evidence="2 3">MD1149</strain>
    </source>
</reference>
<feature type="compositionally biased region" description="Low complexity" evidence="1">
    <location>
        <begin position="295"/>
        <end position="306"/>
    </location>
</feature>
<organism evidence="2 3">
    <name type="scientific">Rhodotorula taiwanensis</name>
    <dbReference type="NCBI Taxonomy" id="741276"/>
    <lineage>
        <taxon>Eukaryota</taxon>
        <taxon>Fungi</taxon>
        <taxon>Dikarya</taxon>
        <taxon>Basidiomycota</taxon>
        <taxon>Pucciniomycotina</taxon>
        <taxon>Microbotryomycetes</taxon>
        <taxon>Sporidiobolales</taxon>
        <taxon>Sporidiobolaceae</taxon>
        <taxon>Rhodotorula</taxon>
    </lineage>
</organism>